<reference evidence="3 4" key="1">
    <citation type="submission" date="2021-11" db="EMBL/GenBank/DDBJ databases">
        <authorList>
            <person name="Lee D.-H."/>
            <person name="Kim S.-B."/>
        </authorList>
    </citation>
    <scope>NUCLEOTIDE SEQUENCE [LARGE SCALE GENOMIC DNA]</scope>
    <source>
        <strain evidence="3 4">KCTC 52223</strain>
    </source>
</reference>
<feature type="region of interest" description="Disordered" evidence="1">
    <location>
        <begin position="260"/>
        <end position="282"/>
    </location>
</feature>
<evidence type="ECO:0000256" key="1">
    <source>
        <dbReference type="SAM" id="MobiDB-lite"/>
    </source>
</evidence>
<name>A0ABS8KSE9_9HYPH</name>
<evidence type="ECO:0000256" key="2">
    <source>
        <dbReference type="SAM" id="Phobius"/>
    </source>
</evidence>
<dbReference type="RefSeq" id="WP_230550223.1">
    <property type="nucleotide sequence ID" value="NZ_JAJISD010000003.1"/>
</dbReference>
<evidence type="ECO:0000313" key="4">
    <source>
        <dbReference type="Proteomes" id="UP001198862"/>
    </source>
</evidence>
<keyword evidence="2" id="KW-0472">Membrane</keyword>
<gene>
    <name evidence="3" type="ORF">LJ725_08520</name>
</gene>
<accession>A0ABS8KSE9</accession>
<keyword evidence="2" id="KW-0812">Transmembrane</keyword>
<evidence type="ECO:0000313" key="3">
    <source>
        <dbReference type="EMBL" id="MCC8429006.1"/>
    </source>
</evidence>
<keyword evidence="4" id="KW-1185">Reference proteome</keyword>
<organism evidence="3 4">
    <name type="scientific">Reyranella aquatilis</name>
    <dbReference type="NCBI Taxonomy" id="2035356"/>
    <lineage>
        <taxon>Bacteria</taxon>
        <taxon>Pseudomonadati</taxon>
        <taxon>Pseudomonadota</taxon>
        <taxon>Alphaproteobacteria</taxon>
        <taxon>Hyphomicrobiales</taxon>
        <taxon>Reyranellaceae</taxon>
        <taxon>Reyranella</taxon>
    </lineage>
</organism>
<protein>
    <submittedName>
        <fullName evidence="3">Uncharacterized protein</fullName>
    </submittedName>
</protein>
<sequence length="282" mass="30906">MSVPPAAPDKDALIADLRRQLAAAQSEARVLRRRLGIAAAANAASGDSAPARGLLDELRAAAPRKVDAPSTIAVKLGRRFDLWRSPAVIGLVMVLLTAFAIDAGVGLYQARAAREARQARLLLENTAMRSLYVELKGIAYDPDGKSYRMTLFLQNVSPKGPLYVMLNAVAVYVQTGMVWQQVPSRPAEGTSWGVVKVVDGYTYDVVFTPDVANWAELIPGYMHVRIQSDLLVSEKAQPGNDVVERRTPYYVYLKPHGANDEDIKTRSRSTRTPPLFIPMPPH</sequence>
<dbReference type="EMBL" id="JAJISD010000003">
    <property type="protein sequence ID" value="MCC8429006.1"/>
    <property type="molecule type" value="Genomic_DNA"/>
</dbReference>
<comment type="caution">
    <text evidence="3">The sequence shown here is derived from an EMBL/GenBank/DDBJ whole genome shotgun (WGS) entry which is preliminary data.</text>
</comment>
<dbReference type="Proteomes" id="UP001198862">
    <property type="component" value="Unassembled WGS sequence"/>
</dbReference>
<proteinExistence type="predicted"/>
<keyword evidence="2" id="KW-1133">Transmembrane helix</keyword>
<feature type="transmembrane region" description="Helical" evidence="2">
    <location>
        <begin position="87"/>
        <end position="108"/>
    </location>
</feature>